<keyword evidence="9" id="KW-0325">Glycoprotein</keyword>
<evidence type="ECO:0000256" key="8">
    <source>
        <dbReference type="ARBA" id="ARBA00023170"/>
    </source>
</evidence>
<name>A0AAN9TJL5_9HEMI</name>
<dbReference type="PROSITE" id="PS50262">
    <property type="entry name" value="G_PROTEIN_RECEP_F1_2"/>
    <property type="match status" value="1"/>
</dbReference>
<dbReference type="Proteomes" id="UP001367676">
    <property type="component" value="Unassembled WGS sequence"/>
</dbReference>
<keyword evidence="5 11" id="KW-1133">Transmembrane helix</keyword>
<dbReference type="EMBL" id="JBBCAQ010000022">
    <property type="protein sequence ID" value="KAK7591235.1"/>
    <property type="molecule type" value="Genomic_DNA"/>
</dbReference>
<dbReference type="GO" id="GO:0005886">
    <property type="term" value="C:plasma membrane"/>
    <property type="evidence" value="ECO:0007669"/>
    <property type="project" value="UniProtKB-SubCell"/>
</dbReference>
<reference evidence="13 14" key="1">
    <citation type="submission" date="2024-03" db="EMBL/GenBank/DDBJ databases">
        <title>Adaptation during the transition from Ophiocordyceps entomopathogen to insect associate is accompanied by gene loss and intensified selection.</title>
        <authorList>
            <person name="Ward C.M."/>
            <person name="Onetto C.A."/>
            <person name="Borneman A.R."/>
        </authorList>
    </citation>
    <scope>NUCLEOTIDE SEQUENCE [LARGE SCALE GENOMIC DNA]</scope>
    <source>
        <strain evidence="13">AWRI1</strain>
        <tissue evidence="13">Single Adult Female</tissue>
    </source>
</reference>
<sequence length="105" mass="11509">MNESECNALVESLNWSKVESIAALLGLFSIDIIVIAGNTMVIMAVYYTSKLRSVTNLFIVSLAVADLLVGLAVLPFSAVWEVFKACIRVSKIEQLSTVSQPDHKY</sequence>
<comment type="similarity">
    <text evidence="2">Belongs to the G-protein coupled receptor 1 family.</text>
</comment>
<keyword evidence="14" id="KW-1185">Reference proteome</keyword>
<evidence type="ECO:0000256" key="1">
    <source>
        <dbReference type="ARBA" id="ARBA00004651"/>
    </source>
</evidence>
<evidence type="ECO:0000256" key="4">
    <source>
        <dbReference type="ARBA" id="ARBA00022692"/>
    </source>
</evidence>
<evidence type="ECO:0000256" key="9">
    <source>
        <dbReference type="ARBA" id="ARBA00023180"/>
    </source>
</evidence>
<evidence type="ECO:0000313" key="13">
    <source>
        <dbReference type="EMBL" id="KAK7591235.1"/>
    </source>
</evidence>
<organism evidence="13 14">
    <name type="scientific">Parthenolecanium corni</name>
    <dbReference type="NCBI Taxonomy" id="536013"/>
    <lineage>
        <taxon>Eukaryota</taxon>
        <taxon>Metazoa</taxon>
        <taxon>Ecdysozoa</taxon>
        <taxon>Arthropoda</taxon>
        <taxon>Hexapoda</taxon>
        <taxon>Insecta</taxon>
        <taxon>Pterygota</taxon>
        <taxon>Neoptera</taxon>
        <taxon>Paraneoptera</taxon>
        <taxon>Hemiptera</taxon>
        <taxon>Sternorrhyncha</taxon>
        <taxon>Coccoidea</taxon>
        <taxon>Coccidae</taxon>
        <taxon>Parthenolecanium</taxon>
    </lineage>
</organism>
<comment type="caution">
    <text evidence="13">The sequence shown here is derived from an EMBL/GenBank/DDBJ whole genome shotgun (WGS) entry which is preliminary data.</text>
</comment>
<keyword evidence="8" id="KW-0675">Receptor</keyword>
<evidence type="ECO:0000256" key="2">
    <source>
        <dbReference type="ARBA" id="ARBA00010663"/>
    </source>
</evidence>
<dbReference type="PRINTS" id="PR00237">
    <property type="entry name" value="GPCRRHODOPSN"/>
</dbReference>
<protein>
    <recommendedName>
        <fullName evidence="12">G-protein coupled receptors family 1 profile domain-containing protein</fullName>
    </recommendedName>
</protein>
<evidence type="ECO:0000259" key="12">
    <source>
        <dbReference type="PROSITE" id="PS50262"/>
    </source>
</evidence>
<keyword evidence="7 11" id="KW-0472">Membrane</keyword>
<keyword evidence="3" id="KW-1003">Cell membrane</keyword>
<dbReference type="InterPro" id="IPR017452">
    <property type="entry name" value="GPCR_Rhodpsn_7TM"/>
</dbReference>
<dbReference type="Gene3D" id="1.20.1070.10">
    <property type="entry name" value="Rhodopsin 7-helix transmembrane proteins"/>
    <property type="match status" value="1"/>
</dbReference>
<keyword evidence="6" id="KW-0297">G-protein coupled receptor</keyword>
<gene>
    <name evidence="13" type="ORF">V9T40_002848</name>
</gene>
<dbReference type="GO" id="GO:0004930">
    <property type="term" value="F:G protein-coupled receptor activity"/>
    <property type="evidence" value="ECO:0007669"/>
    <property type="project" value="UniProtKB-KW"/>
</dbReference>
<keyword evidence="10" id="KW-0807">Transducer</keyword>
<evidence type="ECO:0000256" key="11">
    <source>
        <dbReference type="SAM" id="Phobius"/>
    </source>
</evidence>
<evidence type="ECO:0000313" key="14">
    <source>
        <dbReference type="Proteomes" id="UP001367676"/>
    </source>
</evidence>
<evidence type="ECO:0000256" key="7">
    <source>
        <dbReference type="ARBA" id="ARBA00023136"/>
    </source>
</evidence>
<evidence type="ECO:0000256" key="6">
    <source>
        <dbReference type="ARBA" id="ARBA00023040"/>
    </source>
</evidence>
<proteinExistence type="inferred from homology"/>
<dbReference type="Pfam" id="PF00001">
    <property type="entry name" value="7tm_1"/>
    <property type="match status" value="1"/>
</dbReference>
<evidence type="ECO:0000256" key="10">
    <source>
        <dbReference type="ARBA" id="ARBA00023224"/>
    </source>
</evidence>
<dbReference type="InterPro" id="IPR000276">
    <property type="entry name" value="GPCR_Rhodpsn"/>
</dbReference>
<feature type="domain" description="G-protein coupled receptors family 1 profile" evidence="12">
    <location>
        <begin position="37"/>
        <end position="76"/>
    </location>
</feature>
<dbReference type="SUPFAM" id="SSF81321">
    <property type="entry name" value="Family A G protein-coupled receptor-like"/>
    <property type="match status" value="1"/>
</dbReference>
<evidence type="ECO:0000256" key="3">
    <source>
        <dbReference type="ARBA" id="ARBA00022475"/>
    </source>
</evidence>
<dbReference type="AlphaFoldDB" id="A0AAN9TJL5"/>
<feature type="transmembrane region" description="Helical" evidence="11">
    <location>
        <begin position="20"/>
        <end position="45"/>
    </location>
</feature>
<keyword evidence="4 11" id="KW-0812">Transmembrane</keyword>
<dbReference type="PANTHER" id="PTHR24248">
    <property type="entry name" value="ADRENERGIC RECEPTOR-RELATED G-PROTEIN COUPLED RECEPTOR"/>
    <property type="match status" value="1"/>
</dbReference>
<evidence type="ECO:0000256" key="5">
    <source>
        <dbReference type="ARBA" id="ARBA00022989"/>
    </source>
</evidence>
<accession>A0AAN9TJL5</accession>
<dbReference type="PANTHER" id="PTHR24248:SF174">
    <property type="entry name" value="TYRAMINE_OCTOPAMINE RECEPTOR"/>
    <property type="match status" value="1"/>
</dbReference>
<feature type="transmembrane region" description="Helical" evidence="11">
    <location>
        <begin position="57"/>
        <end position="80"/>
    </location>
</feature>
<comment type="subcellular location">
    <subcellularLocation>
        <location evidence="1">Cell membrane</location>
        <topology evidence="1">Multi-pass membrane protein</topology>
    </subcellularLocation>
</comment>